<feature type="transmembrane region" description="Helical" evidence="14">
    <location>
        <begin position="92"/>
        <end position="111"/>
    </location>
</feature>
<dbReference type="GO" id="GO:0005506">
    <property type="term" value="F:iron ion binding"/>
    <property type="evidence" value="ECO:0007669"/>
    <property type="project" value="InterPro"/>
</dbReference>
<name>A0A1M6LVJ6_9BRAD</name>
<feature type="domain" description="Fatty acid hydroxylase" evidence="15">
    <location>
        <begin position="47"/>
        <end position="177"/>
    </location>
</feature>
<evidence type="ECO:0000256" key="11">
    <source>
        <dbReference type="ARBA" id="ARBA00023098"/>
    </source>
</evidence>
<keyword evidence="12 14" id="KW-0472">Membrane</keyword>
<evidence type="ECO:0000256" key="8">
    <source>
        <dbReference type="ARBA" id="ARBA00022833"/>
    </source>
</evidence>
<organism evidence="16 17">
    <name type="scientific">Bradyrhizobium lablabi</name>
    <dbReference type="NCBI Taxonomy" id="722472"/>
    <lineage>
        <taxon>Bacteria</taxon>
        <taxon>Pseudomonadati</taxon>
        <taxon>Pseudomonadota</taxon>
        <taxon>Alphaproteobacteria</taxon>
        <taxon>Hyphomicrobiales</taxon>
        <taxon>Nitrobacteraceae</taxon>
        <taxon>Bradyrhizobium</taxon>
    </lineage>
</organism>
<evidence type="ECO:0000256" key="7">
    <source>
        <dbReference type="ARBA" id="ARBA00022832"/>
    </source>
</evidence>
<dbReference type="GO" id="GO:0006633">
    <property type="term" value="P:fatty acid biosynthetic process"/>
    <property type="evidence" value="ECO:0007669"/>
    <property type="project" value="UniProtKB-KW"/>
</dbReference>
<gene>
    <name evidence="16" type="ORF">SAMN05444159_1395</name>
</gene>
<keyword evidence="4 14" id="KW-0812">Transmembrane</keyword>
<keyword evidence="3" id="KW-0444">Lipid biosynthesis</keyword>
<keyword evidence="13" id="KW-0275">Fatty acid biosynthesis</keyword>
<dbReference type="PANTHER" id="PTHR12863:SF1">
    <property type="entry name" value="FATTY ACID 2-HYDROXYLASE"/>
    <property type="match status" value="1"/>
</dbReference>
<evidence type="ECO:0000256" key="13">
    <source>
        <dbReference type="ARBA" id="ARBA00023160"/>
    </source>
</evidence>
<feature type="transmembrane region" description="Helical" evidence="14">
    <location>
        <begin position="117"/>
        <end position="135"/>
    </location>
</feature>
<evidence type="ECO:0000256" key="2">
    <source>
        <dbReference type="ARBA" id="ARBA00004477"/>
    </source>
</evidence>
<proteinExistence type="predicted"/>
<keyword evidence="6" id="KW-0256">Endoplasmic reticulum</keyword>
<dbReference type="EMBL" id="LT670844">
    <property type="protein sequence ID" value="SHJ75201.1"/>
    <property type="molecule type" value="Genomic_DNA"/>
</dbReference>
<sequence>MRRIAFMTSLSADMMRRLRHFGDFVTVPLAIVIFAGLAGLDRLPLMLAGIAAWTLLEYLVHRFVFHIHSQGRRLHQLHHDNPSDPDAERSSLTTPLLALPVGFLLIGAAGLEDGSAIFAGLLSGYLVFIVVHYAVHRWPIGPNSWLYSAKIRHLTHHHLENCNFGVTTIFWDIVFRTHARAVGGHIRSEAG</sequence>
<protein>
    <submittedName>
        <fullName evidence="16">Fatty acid hydroxylase superfamily protein</fullName>
    </submittedName>
</protein>
<dbReference type="PANTHER" id="PTHR12863">
    <property type="entry name" value="FATTY ACID HYDROXYLASE"/>
    <property type="match status" value="1"/>
</dbReference>
<accession>A0A1M6LVJ6</accession>
<dbReference type="InterPro" id="IPR014430">
    <property type="entry name" value="Scs7"/>
</dbReference>
<keyword evidence="11" id="KW-0443">Lipid metabolism</keyword>
<evidence type="ECO:0000256" key="10">
    <source>
        <dbReference type="ARBA" id="ARBA00023002"/>
    </source>
</evidence>
<evidence type="ECO:0000256" key="9">
    <source>
        <dbReference type="ARBA" id="ARBA00022989"/>
    </source>
</evidence>
<dbReference type="Proteomes" id="UP000189935">
    <property type="component" value="Chromosome I"/>
</dbReference>
<evidence type="ECO:0000256" key="14">
    <source>
        <dbReference type="SAM" id="Phobius"/>
    </source>
</evidence>
<evidence type="ECO:0000256" key="12">
    <source>
        <dbReference type="ARBA" id="ARBA00023136"/>
    </source>
</evidence>
<comment type="subcellular location">
    <subcellularLocation>
        <location evidence="2">Endoplasmic reticulum membrane</location>
        <topology evidence="2">Multi-pass membrane protein</topology>
    </subcellularLocation>
</comment>
<evidence type="ECO:0000256" key="5">
    <source>
        <dbReference type="ARBA" id="ARBA00022723"/>
    </source>
</evidence>
<keyword evidence="7" id="KW-0276">Fatty acid metabolism</keyword>
<comment type="cofactor">
    <cofactor evidence="1">
        <name>Zn(2+)</name>
        <dbReference type="ChEBI" id="CHEBI:29105"/>
    </cofactor>
</comment>
<dbReference type="Pfam" id="PF04116">
    <property type="entry name" value="FA_hydroxylase"/>
    <property type="match status" value="1"/>
</dbReference>
<feature type="transmembrane region" description="Helical" evidence="14">
    <location>
        <begin position="46"/>
        <end position="65"/>
    </location>
</feature>
<dbReference type="AlphaFoldDB" id="A0A1M6LVJ6"/>
<keyword evidence="9 14" id="KW-1133">Transmembrane helix</keyword>
<evidence type="ECO:0000256" key="6">
    <source>
        <dbReference type="ARBA" id="ARBA00022824"/>
    </source>
</evidence>
<feature type="transmembrane region" description="Helical" evidence="14">
    <location>
        <begin position="21"/>
        <end position="40"/>
    </location>
</feature>
<evidence type="ECO:0000256" key="4">
    <source>
        <dbReference type="ARBA" id="ARBA00022692"/>
    </source>
</evidence>
<keyword evidence="5" id="KW-0479">Metal-binding</keyword>
<evidence type="ECO:0000259" key="15">
    <source>
        <dbReference type="Pfam" id="PF04116"/>
    </source>
</evidence>
<evidence type="ECO:0000256" key="3">
    <source>
        <dbReference type="ARBA" id="ARBA00022516"/>
    </source>
</evidence>
<reference evidence="16 17" key="1">
    <citation type="submission" date="2016-11" db="EMBL/GenBank/DDBJ databases">
        <authorList>
            <person name="Jaros S."/>
            <person name="Januszkiewicz K."/>
            <person name="Wedrychowicz H."/>
        </authorList>
    </citation>
    <scope>NUCLEOTIDE SEQUENCE [LARGE SCALE GENOMIC DNA]</scope>
    <source>
        <strain evidence="16 17">GAS499</strain>
    </source>
</reference>
<keyword evidence="8" id="KW-0862">Zinc</keyword>
<evidence type="ECO:0000313" key="16">
    <source>
        <dbReference type="EMBL" id="SHJ75201.1"/>
    </source>
</evidence>
<dbReference type="OrthoDB" id="5291370at2"/>
<dbReference type="InterPro" id="IPR006694">
    <property type="entry name" value="Fatty_acid_hydroxylase"/>
</dbReference>
<evidence type="ECO:0000313" key="17">
    <source>
        <dbReference type="Proteomes" id="UP000189935"/>
    </source>
</evidence>
<keyword evidence="10" id="KW-0560">Oxidoreductase</keyword>
<dbReference type="GO" id="GO:0080132">
    <property type="term" value="F:fatty acid 2-hydroxylase activity"/>
    <property type="evidence" value="ECO:0007669"/>
    <property type="project" value="InterPro"/>
</dbReference>
<dbReference type="GO" id="GO:0016020">
    <property type="term" value="C:membrane"/>
    <property type="evidence" value="ECO:0007669"/>
    <property type="project" value="InterPro"/>
</dbReference>
<evidence type="ECO:0000256" key="1">
    <source>
        <dbReference type="ARBA" id="ARBA00001947"/>
    </source>
</evidence>